<protein>
    <submittedName>
        <fullName evidence="1">Uncharacterized protein</fullName>
    </submittedName>
</protein>
<evidence type="ECO:0000313" key="1">
    <source>
        <dbReference type="EMBL" id="PON66237.1"/>
    </source>
</evidence>
<name>A0A2P5CYY4_PARAD</name>
<sequence>MPRCPFSFLRPNSLFEQSKSSKEAQERGTEGGLKDEKGLSLVVVFVMEFLSGVLED</sequence>
<keyword evidence="2" id="KW-1185">Reference proteome</keyword>
<dbReference type="AlphaFoldDB" id="A0A2P5CYY4"/>
<gene>
    <name evidence="1" type="ORF">PanWU01x14_111030</name>
</gene>
<comment type="caution">
    <text evidence="1">The sequence shown here is derived from an EMBL/GenBank/DDBJ whole genome shotgun (WGS) entry which is preliminary data.</text>
</comment>
<organism evidence="1 2">
    <name type="scientific">Parasponia andersonii</name>
    <name type="common">Sponia andersonii</name>
    <dbReference type="NCBI Taxonomy" id="3476"/>
    <lineage>
        <taxon>Eukaryota</taxon>
        <taxon>Viridiplantae</taxon>
        <taxon>Streptophyta</taxon>
        <taxon>Embryophyta</taxon>
        <taxon>Tracheophyta</taxon>
        <taxon>Spermatophyta</taxon>
        <taxon>Magnoliopsida</taxon>
        <taxon>eudicotyledons</taxon>
        <taxon>Gunneridae</taxon>
        <taxon>Pentapetalae</taxon>
        <taxon>rosids</taxon>
        <taxon>fabids</taxon>
        <taxon>Rosales</taxon>
        <taxon>Cannabaceae</taxon>
        <taxon>Parasponia</taxon>
    </lineage>
</organism>
<proteinExistence type="predicted"/>
<dbReference type="EMBL" id="JXTB01000081">
    <property type="protein sequence ID" value="PON66237.1"/>
    <property type="molecule type" value="Genomic_DNA"/>
</dbReference>
<accession>A0A2P5CYY4</accession>
<reference evidence="2" key="1">
    <citation type="submission" date="2016-06" db="EMBL/GenBank/DDBJ databases">
        <title>Parallel loss of symbiosis genes in relatives of nitrogen-fixing non-legume Parasponia.</title>
        <authorList>
            <person name="Van Velzen R."/>
            <person name="Holmer R."/>
            <person name="Bu F."/>
            <person name="Rutten L."/>
            <person name="Van Zeijl A."/>
            <person name="Liu W."/>
            <person name="Santuari L."/>
            <person name="Cao Q."/>
            <person name="Sharma T."/>
            <person name="Shen D."/>
            <person name="Roswanjaya Y."/>
            <person name="Wardhani T."/>
            <person name="Kalhor M.S."/>
            <person name="Jansen J."/>
            <person name="Van den Hoogen J."/>
            <person name="Gungor B."/>
            <person name="Hartog M."/>
            <person name="Hontelez J."/>
            <person name="Verver J."/>
            <person name="Yang W.-C."/>
            <person name="Schijlen E."/>
            <person name="Repin R."/>
            <person name="Schilthuizen M."/>
            <person name="Schranz E."/>
            <person name="Heidstra R."/>
            <person name="Miyata K."/>
            <person name="Fedorova E."/>
            <person name="Kohlen W."/>
            <person name="Bisseling T."/>
            <person name="Smit S."/>
            <person name="Geurts R."/>
        </authorList>
    </citation>
    <scope>NUCLEOTIDE SEQUENCE [LARGE SCALE GENOMIC DNA]</scope>
    <source>
        <strain evidence="2">cv. WU1-14</strain>
    </source>
</reference>
<evidence type="ECO:0000313" key="2">
    <source>
        <dbReference type="Proteomes" id="UP000237105"/>
    </source>
</evidence>
<dbReference type="Proteomes" id="UP000237105">
    <property type="component" value="Unassembled WGS sequence"/>
</dbReference>